<dbReference type="EMBL" id="BAABGR010000021">
    <property type="protein sequence ID" value="GAA4517289.1"/>
    <property type="molecule type" value="Genomic_DNA"/>
</dbReference>
<name>A0ABP8R3R7_9SPHI</name>
<evidence type="ECO:0000313" key="1">
    <source>
        <dbReference type="EMBL" id="GAA4517289.1"/>
    </source>
</evidence>
<accession>A0ABP8R3R7</accession>
<comment type="caution">
    <text evidence="1">The sequence shown here is derived from an EMBL/GenBank/DDBJ whole genome shotgun (WGS) entry which is preliminary data.</text>
</comment>
<protein>
    <submittedName>
        <fullName evidence="1">Uncharacterized protein</fullName>
    </submittedName>
</protein>
<dbReference type="Proteomes" id="UP001500394">
    <property type="component" value="Unassembled WGS sequence"/>
</dbReference>
<proteinExistence type="predicted"/>
<evidence type="ECO:0000313" key="2">
    <source>
        <dbReference type="Proteomes" id="UP001500394"/>
    </source>
</evidence>
<sequence>MCQSCIGEGSEKIKESLKGVKECIALEEIVYQRTEGLLILEKLSGSAFGKKPEELYYKILLYYQQSQPQLVGMCKDKELNLSMAAYEKINQSVEMLVKDTTSFDNELFEAFLHNLKRQRSLYFHVLEDSDLQHMHSYMLECYLQIVCFIEDIEHFRILAHQGYF</sequence>
<keyword evidence="2" id="KW-1185">Reference proteome</keyword>
<gene>
    <name evidence="1" type="ORF">GCM10023173_17630</name>
</gene>
<organism evidence="1 2">
    <name type="scientific">Sphingobacterium thermophilum</name>
    <dbReference type="NCBI Taxonomy" id="768534"/>
    <lineage>
        <taxon>Bacteria</taxon>
        <taxon>Pseudomonadati</taxon>
        <taxon>Bacteroidota</taxon>
        <taxon>Sphingobacteriia</taxon>
        <taxon>Sphingobacteriales</taxon>
        <taxon>Sphingobacteriaceae</taxon>
        <taxon>Sphingobacterium</taxon>
    </lineage>
</organism>
<reference evidence="2" key="1">
    <citation type="journal article" date="2019" name="Int. J. Syst. Evol. Microbiol.">
        <title>The Global Catalogue of Microorganisms (GCM) 10K type strain sequencing project: providing services to taxonomists for standard genome sequencing and annotation.</title>
        <authorList>
            <consortium name="The Broad Institute Genomics Platform"/>
            <consortium name="The Broad Institute Genome Sequencing Center for Infectious Disease"/>
            <person name="Wu L."/>
            <person name="Ma J."/>
        </authorList>
    </citation>
    <scope>NUCLEOTIDE SEQUENCE [LARGE SCALE GENOMIC DNA]</scope>
    <source>
        <strain evidence="2">JCM 17858</strain>
    </source>
</reference>